<keyword evidence="2" id="KW-1133">Transmembrane helix</keyword>
<reference evidence="3 4" key="1">
    <citation type="submission" date="2016-10" db="EMBL/GenBank/DDBJ databases">
        <title>Genome sequence of Nocardia seriolae strain EM150506, isolated from Anguila japonica.</title>
        <authorList>
            <person name="Han H.-J."/>
        </authorList>
    </citation>
    <scope>NUCLEOTIDE SEQUENCE [LARGE SCALE GENOMIC DNA]</scope>
    <source>
        <strain evidence="3 4">EM150506</strain>
    </source>
</reference>
<accession>A0ABC8AL41</accession>
<dbReference type="KEGG" id="nsr:NS506_00994"/>
<feature type="transmembrane region" description="Helical" evidence="2">
    <location>
        <begin position="155"/>
        <end position="176"/>
    </location>
</feature>
<name>A0ABC8AL41_9NOCA</name>
<keyword evidence="2" id="KW-0812">Transmembrane</keyword>
<dbReference type="RefSeq" id="WP_033085886.1">
    <property type="nucleotide sequence ID" value="NZ_AP017900.1"/>
</dbReference>
<evidence type="ECO:0000313" key="4">
    <source>
        <dbReference type="Proteomes" id="UP000180166"/>
    </source>
</evidence>
<protein>
    <recommendedName>
        <fullName evidence="5">TIGR04222 domain-containing membrane protein</fullName>
    </recommendedName>
</protein>
<keyword evidence="2" id="KW-0472">Membrane</keyword>
<feature type="transmembrane region" description="Helical" evidence="2">
    <location>
        <begin position="182"/>
        <end position="202"/>
    </location>
</feature>
<dbReference type="GeneID" id="93371172"/>
<feature type="region of interest" description="Disordered" evidence="1">
    <location>
        <begin position="289"/>
        <end position="311"/>
    </location>
</feature>
<sequence length="311" mass="32004">MVQWTAAATTAPDTWGISGPAFLGYYALGALLALGLALACRRAVLNRITPASDPNGPLRPTELAMLIDEKRPVLAGLAQLRGRHLIDSTGRSIRTPTAAEMSALDPLSVSLHAHLIRTDRRNIRDLRAAGIFAVVKMRADLRARGYLSGPRQRKALILATLPLDLLLVIGLARLVAGASTHHSVGFLVVALIVTFIAAALMLRPPRVARRGRDTLAAEQERNLYLRPGNSPAYSSYGPDSAALAVALFGGAALWMMDPELAGAVSMAAVPVGGGGSGYSCSTDSGSSGDSGGGSSCSSSSCGSSCGGGCGG</sequence>
<dbReference type="EMBL" id="CP017839">
    <property type="protein sequence ID" value="APA95068.1"/>
    <property type="molecule type" value="Genomic_DNA"/>
</dbReference>
<dbReference type="AlphaFoldDB" id="A0ABC8AL41"/>
<feature type="transmembrane region" description="Helical" evidence="2">
    <location>
        <begin position="22"/>
        <end position="40"/>
    </location>
</feature>
<dbReference type="InterPro" id="IPR026467">
    <property type="entry name" value="Ser/Gly_Cys_C_dom"/>
</dbReference>
<dbReference type="Proteomes" id="UP000180166">
    <property type="component" value="Chromosome"/>
</dbReference>
<evidence type="ECO:0008006" key="5">
    <source>
        <dbReference type="Google" id="ProtNLM"/>
    </source>
</evidence>
<dbReference type="NCBIfam" id="TIGR04222">
    <property type="entry name" value="near_uncomplex"/>
    <property type="match status" value="1"/>
</dbReference>
<evidence type="ECO:0000256" key="2">
    <source>
        <dbReference type="SAM" id="Phobius"/>
    </source>
</evidence>
<gene>
    <name evidence="3" type="ORF">NS506_00994</name>
</gene>
<evidence type="ECO:0000313" key="3">
    <source>
        <dbReference type="EMBL" id="APA95068.1"/>
    </source>
</evidence>
<proteinExistence type="predicted"/>
<evidence type="ECO:0000256" key="1">
    <source>
        <dbReference type="SAM" id="MobiDB-lite"/>
    </source>
</evidence>
<organism evidence="3 4">
    <name type="scientific">Nocardia seriolae</name>
    <dbReference type="NCBI Taxonomy" id="37332"/>
    <lineage>
        <taxon>Bacteria</taxon>
        <taxon>Bacillati</taxon>
        <taxon>Actinomycetota</taxon>
        <taxon>Actinomycetes</taxon>
        <taxon>Mycobacteriales</taxon>
        <taxon>Nocardiaceae</taxon>
        <taxon>Nocardia</taxon>
    </lineage>
</organism>